<gene>
    <name evidence="3" type="ORF">GSI_06661</name>
</gene>
<organism evidence="3 4">
    <name type="scientific">Ganoderma sinense ZZ0214-1</name>
    <dbReference type="NCBI Taxonomy" id="1077348"/>
    <lineage>
        <taxon>Eukaryota</taxon>
        <taxon>Fungi</taxon>
        <taxon>Dikarya</taxon>
        <taxon>Basidiomycota</taxon>
        <taxon>Agaricomycotina</taxon>
        <taxon>Agaricomycetes</taxon>
        <taxon>Polyporales</taxon>
        <taxon>Polyporaceae</taxon>
        <taxon>Ganoderma</taxon>
    </lineage>
</organism>
<dbReference type="GO" id="GO:0005778">
    <property type="term" value="C:peroxisomal membrane"/>
    <property type="evidence" value="ECO:0007669"/>
    <property type="project" value="UniProtKB-ARBA"/>
</dbReference>
<reference evidence="3 4" key="1">
    <citation type="journal article" date="2015" name="Sci. Rep.">
        <title>Chromosome-level genome map provides insights into diverse defense mechanisms in the medicinal fungus Ganoderma sinense.</title>
        <authorList>
            <person name="Zhu Y."/>
            <person name="Xu J."/>
            <person name="Sun C."/>
            <person name="Zhou S."/>
            <person name="Xu H."/>
            <person name="Nelson D.R."/>
            <person name="Qian J."/>
            <person name="Song J."/>
            <person name="Luo H."/>
            <person name="Xiang L."/>
            <person name="Li Y."/>
            <person name="Xu Z."/>
            <person name="Ji A."/>
            <person name="Wang L."/>
            <person name="Lu S."/>
            <person name="Hayward A."/>
            <person name="Sun W."/>
            <person name="Li X."/>
            <person name="Schwartz D.C."/>
            <person name="Wang Y."/>
            <person name="Chen S."/>
        </authorList>
    </citation>
    <scope>NUCLEOTIDE SEQUENCE [LARGE SCALE GENOMIC DNA]</scope>
    <source>
        <strain evidence="3 4">ZZ0214-1</strain>
    </source>
</reference>
<evidence type="ECO:0000259" key="2">
    <source>
        <dbReference type="Pfam" id="PF06398"/>
    </source>
</evidence>
<dbReference type="AlphaFoldDB" id="A0A2G8SE01"/>
<proteinExistence type="predicted"/>
<evidence type="ECO:0000313" key="3">
    <source>
        <dbReference type="EMBL" id="PIL31957.1"/>
    </source>
</evidence>
<dbReference type="Proteomes" id="UP000230002">
    <property type="component" value="Unassembled WGS sequence"/>
</dbReference>
<evidence type="ECO:0000313" key="4">
    <source>
        <dbReference type="Proteomes" id="UP000230002"/>
    </source>
</evidence>
<protein>
    <recommendedName>
        <fullName evidence="2">TECPR1-like DysF domain-containing protein</fullName>
    </recommendedName>
</protein>
<comment type="caution">
    <text evidence="3">The sequence shown here is derived from an EMBL/GenBank/DDBJ whole genome shotgun (WGS) entry which is preliminary data.</text>
</comment>
<evidence type="ECO:0000256" key="1">
    <source>
        <dbReference type="SAM" id="MobiDB-lite"/>
    </source>
</evidence>
<dbReference type="EMBL" id="AYKW01000012">
    <property type="protein sequence ID" value="PIL31957.1"/>
    <property type="molecule type" value="Genomic_DNA"/>
</dbReference>
<feature type="region of interest" description="Disordered" evidence="1">
    <location>
        <begin position="1"/>
        <end position="41"/>
    </location>
</feature>
<keyword evidence="4" id="KW-1185">Reference proteome</keyword>
<dbReference type="STRING" id="1077348.A0A2G8SE01"/>
<dbReference type="OrthoDB" id="72441at2759"/>
<feature type="domain" description="TECPR1-like DysF" evidence="2">
    <location>
        <begin position="100"/>
        <end position="231"/>
    </location>
</feature>
<feature type="region of interest" description="Disordered" evidence="1">
    <location>
        <begin position="260"/>
        <end position="280"/>
    </location>
</feature>
<accession>A0A2G8SE01</accession>
<feature type="compositionally biased region" description="Polar residues" evidence="1">
    <location>
        <begin position="356"/>
        <end position="371"/>
    </location>
</feature>
<dbReference type="GO" id="GO:0007031">
    <property type="term" value="P:peroxisome organization"/>
    <property type="evidence" value="ECO:0007669"/>
    <property type="project" value="UniProtKB-ARBA"/>
</dbReference>
<feature type="compositionally biased region" description="Basic and acidic residues" evidence="1">
    <location>
        <begin position="31"/>
        <end position="41"/>
    </location>
</feature>
<dbReference type="InterPro" id="IPR010482">
    <property type="entry name" value="TECPR1-like_DysF"/>
</dbReference>
<sequence>MSDSVSSFASSPAGPSSLPHTQSLSPPLPDALERDDYAAADQARERLNKRGLLSSVSLQLPHLHRSRTKSQDSSIRLSYIQGEAEDSTSETTAALNLVNLVENVSVEDDENYDKDVYRWAVLYENQRGAMVFSTAYYSPLTLLPLDPPPFTIPTATRSPRKNQPTVTLEDYPLPDGSWKWVSRAWMIDMRGDGEVQYDGFEYARSFRSKKWGPDTGFMSNHGLVRRRRWIRLMMRPAQAIHDTESLLEHTGNVSVVPEMEHREEGATRPPSVMFSVSDDSEESGVWRGDEDDWRRCHSALRHLSRDGRKLEVWAHWLGVSEKPVVAPCRSPLLPAVSPFLVPLRRAAESGEWEKQVPSSNPSTEDVASTSSSKRRGDKITLDVGVRLTQAPKEHVATVIRCHASDILDLFVYPESRAKYLALLGRVGLLPELRAGLGASDSVQVLDFWSYTKDFGNMDSSPS</sequence>
<name>A0A2G8SE01_9APHY</name>
<feature type="compositionally biased region" description="Low complexity" evidence="1">
    <location>
        <begin position="1"/>
        <end position="17"/>
    </location>
</feature>
<dbReference type="Pfam" id="PF06398">
    <property type="entry name" value="Pex24p"/>
    <property type="match status" value="1"/>
</dbReference>
<feature type="region of interest" description="Disordered" evidence="1">
    <location>
        <begin position="350"/>
        <end position="375"/>
    </location>
</feature>